<dbReference type="Proteomes" id="UP000246018">
    <property type="component" value="Unassembled WGS sequence"/>
</dbReference>
<dbReference type="InterPro" id="IPR036513">
    <property type="entry name" value="STAS_dom_sf"/>
</dbReference>
<reference evidence="1 2" key="1">
    <citation type="submission" date="2018-04" db="EMBL/GenBank/DDBJ databases">
        <title>Genome of Nocardioides gansuensis WSJ-1.</title>
        <authorList>
            <person name="Wu S."/>
            <person name="Wang G."/>
        </authorList>
    </citation>
    <scope>NUCLEOTIDE SEQUENCE [LARGE SCALE GENOMIC DNA]</scope>
    <source>
        <strain evidence="1 2">WSJ-1</strain>
    </source>
</reference>
<evidence type="ECO:0000313" key="2">
    <source>
        <dbReference type="Proteomes" id="UP000246018"/>
    </source>
</evidence>
<accession>A0A2T8F9H7</accession>
<sequence>MSLHITHRAGALVVRAVAAAREDCLAQLNSVLGNLLSSADRVVLDLSEVMLAPSERVVRFMQHLTSLSLASGCEIVVVAERLSARRVLRAASPGRLVGIVPTLAAALGEHPSVPGPRPVTTLRAVAPIEEGVS</sequence>
<evidence type="ECO:0008006" key="3">
    <source>
        <dbReference type="Google" id="ProtNLM"/>
    </source>
</evidence>
<gene>
    <name evidence="1" type="ORF">DDE18_12685</name>
</gene>
<protein>
    <recommendedName>
        <fullName evidence="3">STAS domain-containing protein</fullName>
    </recommendedName>
</protein>
<evidence type="ECO:0000313" key="1">
    <source>
        <dbReference type="EMBL" id="PVG82339.1"/>
    </source>
</evidence>
<dbReference type="AlphaFoldDB" id="A0A2T8F9H7"/>
<dbReference type="EMBL" id="QDGZ01000005">
    <property type="protein sequence ID" value="PVG82339.1"/>
    <property type="molecule type" value="Genomic_DNA"/>
</dbReference>
<dbReference type="Gene3D" id="3.30.750.24">
    <property type="entry name" value="STAS domain"/>
    <property type="match status" value="1"/>
</dbReference>
<keyword evidence="2" id="KW-1185">Reference proteome</keyword>
<proteinExistence type="predicted"/>
<dbReference type="RefSeq" id="WP_116572643.1">
    <property type="nucleotide sequence ID" value="NZ_QDGZ01000005.1"/>
</dbReference>
<name>A0A2T8F9H7_9ACTN</name>
<comment type="caution">
    <text evidence="1">The sequence shown here is derived from an EMBL/GenBank/DDBJ whole genome shotgun (WGS) entry which is preliminary data.</text>
</comment>
<organism evidence="1 2">
    <name type="scientific">Nocardioides gansuensis</name>
    <dbReference type="NCBI Taxonomy" id="2138300"/>
    <lineage>
        <taxon>Bacteria</taxon>
        <taxon>Bacillati</taxon>
        <taxon>Actinomycetota</taxon>
        <taxon>Actinomycetes</taxon>
        <taxon>Propionibacteriales</taxon>
        <taxon>Nocardioidaceae</taxon>
        <taxon>Nocardioides</taxon>
    </lineage>
</organism>